<keyword evidence="1" id="KW-0472">Membrane</keyword>
<proteinExistence type="predicted"/>
<evidence type="ECO:0000313" key="2">
    <source>
        <dbReference type="EMBL" id="THJ30720.1"/>
    </source>
</evidence>
<organism evidence="2 3">
    <name type="scientific">Candidatus Frankia alpina</name>
    <dbReference type="NCBI Taxonomy" id="2699483"/>
    <lineage>
        <taxon>Bacteria</taxon>
        <taxon>Bacillati</taxon>
        <taxon>Actinomycetota</taxon>
        <taxon>Actinomycetes</taxon>
        <taxon>Frankiales</taxon>
        <taxon>Frankiaceae</taxon>
        <taxon>Frankia</taxon>
    </lineage>
</organism>
<feature type="non-terminal residue" evidence="2">
    <location>
        <position position="79"/>
    </location>
</feature>
<gene>
    <name evidence="2" type="ORF">E7Y31_22540</name>
</gene>
<dbReference type="EMBL" id="SSXH01000985">
    <property type="protein sequence ID" value="THJ30720.1"/>
    <property type="molecule type" value="Genomic_DNA"/>
</dbReference>
<accession>A0A4S5BEU8</accession>
<evidence type="ECO:0000313" key="3">
    <source>
        <dbReference type="Proteomes" id="UP000305282"/>
    </source>
</evidence>
<dbReference type="Proteomes" id="UP000305282">
    <property type="component" value="Unassembled WGS sequence"/>
</dbReference>
<comment type="caution">
    <text evidence="2">The sequence shown here is derived from an EMBL/GenBank/DDBJ whole genome shotgun (WGS) entry which is preliminary data.</text>
</comment>
<dbReference type="AlphaFoldDB" id="A0A4S5BEU8"/>
<evidence type="ECO:0000256" key="1">
    <source>
        <dbReference type="SAM" id="Phobius"/>
    </source>
</evidence>
<keyword evidence="3" id="KW-1185">Reference proteome</keyword>
<protein>
    <submittedName>
        <fullName evidence="2">ABC transporter permease</fullName>
    </submittedName>
</protein>
<name>A0A4S5BEU8_9ACTN</name>
<keyword evidence="1" id="KW-0812">Transmembrane</keyword>
<keyword evidence="1" id="KW-1133">Transmembrane helix</keyword>
<feature type="transmembrane region" description="Helical" evidence="1">
    <location>
        <begin position="31"/>
        <end position="55"/>
    </location>
</feature>
<reference evidence="2 3" key="1">
    <citation type="submission" date="2019-04" db="EMBL/GenBank/DDBJ databases">
        <title>Draft genome sequences for three unisolated Alnus-infective Frankia Sp+ strains, AgTrS, AiOr and AvVan, the first sequenced Frankia strains able to sporulate in-planta.</title>
        <authorList>
            <person name="Bethencourt L."/>
            <person name="Vautrin F."/>
            <person name="Taib N."/>
            <person name="Dubost A."/>
            <person name="Castro-Garcia L."/>
            <person name="Imbaud O."/>
            <person name="Abrouk D."/>
            <person name="Fournier P."/>
            <person name="Briolay J."/>
            <person name="Nguyen A."/>
            <person name="Normand P."/>
            <person name="Fernandez M.P."/>
            <person name="Brochier-Armanet C."/>
            <person name="Herrera-Belaroussi A."/>
        </authorList>
    </citation>
    <scope>NUCLEOTIDE SEQUENCE [LARGE SCALE GENOMIC DNA]</scope>
    <source>
        <strain evidence="2 3">AvVan</strain>
    </source>
</reference>
<sequence length="79" mass="7920">MAVSTADHAVVADPGVALAAAKARRAAGRALVILARSFAIFAPVFLVATFLTFALRAASGLSPATLQLGESATPDAVAR</sequence>